<dbReference type="EMBL" id="CAADRA010006957">
    <property type="protein sequence ID" value="VFT97561.1"/>
    <property type="molecule type" value="Genomic_DNA"/>
</dbReference>
<feature type="region of interest" description="Disordered" evidence="1">
    <location>
        <begin position="1"/>
        <end position="47"/>
    </location>
</feature>
<feature type="compositionally biased region" description="Polar residues" evidence="1">
    <location>
        <begin position="1"/>
        <end position="11"/>
    </location>
</feature>
<keyword evidence="4" id="KW-1185">Reference proteome</keyword>
<sequence>MPSSDAGSDTSVEGLIERFRRGYPPPPQSPRRTKMPSTDHRLPDSLVVDPSVEHDIAQLHRMVRGKPQSSREPTPRHHHRTPHVSTSPSHHQHRPISPSHLRRPTPSRRPVLQPEVALVSPRNRLDVDIAAMLLDQQGHTDEYDCPRSSGQNNQREIHVTPSTADIIRKTAVDIDKDMTHVLAGFVERHARDVQAEVHEEQEKRSSLPVSALTVASELDVAFELLTKKAKGYNNLPSSSQPREMSADQKHAAQVVQTHGITTDQELCVVLARLDHASEAAAATSPLLDHIIHAQAATDDRDLNAILTRLDMSMRPATPHTLFAPTAMGGVDEPTDLDCILAQLQHVKTVALQRTQAIDDRWKTHDVTRVHHAAPLETLETAAAYTSHYHHHDVDVPLDMQGDEHDMADNNGLFDDEDNDDERLAFVSARDIVEDLSVAMHTLRHRLNLDEREKLEKEENEKRDKETKARAAADADAAKQRAEQEKRDEANARARVLGRTACELNEEDDDMVFHTPVVGAMLQLQEDMMGVTTSAFEDTNVLLRFDMLVRETYEDEDAYNNQVDEDVLYAARPPRHRDRRDIHRSMAYGYSPKKASSSPVHPYFDRAADRPTRASEAMPKSPPMMTRDYTLYSMDELRRAREAKMAWLQHRALDDRLMNVVDEIGRILQRAEAAHGRGAPLSLVQVLEEAALDASPSPHARQLNKVLLAISLEPSQNWWHKLHLHVARLTKANPAMDAPSVRDRFFDVLSSTMPLSSSSTIASQHRPRAAMSLGGSARPTSKKHSGSRRPVEAVVHPSHIPPTEPPPYHSFRTLACYFQAWASVGRRRRRSRLEPVQVRALFRWMTTTVWSDPVHEWSLSSWTDLAMHARVAIPSTNLPLLHHADRALRRFSLAATWRAWTRFLASATKRTLVVHRAWLAAVERRRNRCFRAWAAHATCVGRARRHIVHRARARVQAVAWASWRQAFRRAVVARVQRAQATARLWRHWVLWTQQRRQTRRLHDTMRMWHARRVKQRVWRTWQSQRSRGHRVDQAHAFFCRRRLFWRWRAAATTHRAVRNAMQRRSVAVCRRAWQQLRVATHAHHATRLVQARCDAVARCRRATRALRHWRTWHQNQHDLQTLRAAAAQHAGRTMMAATWQRWLVLVAQHRRLHMLRDTLPRVFAQACHSHWFHTWVVCTRVAKLEAVDATEALHRLCKQRFWRQWKKQMIVACIVTRVRRQFNATVRAMVWRVWRTHHDTKRRAAATVLTAQRRCQSRQLVRILRVWREFRGRQQTLRGLIRSSDLGRARKHFTAWTRVHDHRRLVQRLQTRVADVHRHATTRCCWFEWRMRHAHEQLVQTRQQSHTQSQLQLVMVHWHRRARHAAQLKRCVGRFRGRRVDVSLRAVCRRWRAAVRHRRHLTACHATILARWRHQATLCAFYGWRAVHAARHTRCAKLASTVAWWQHRNARVCFGAWRAVTASAARLRHSSRLVQEVLGHHGVARSFRRWRLWRAHRRKKQAVATVATHFALRRAVRAWRADTRRRYWMRAAAPRAMQWQRQRAISTVFARWRAVVATHQALARLGDLGQMHWARRTCDHMFAMWMLWAIASAARRTKAARVAAMCRRRRLRAAVEQLHFSAVVQRKLRTWTHMGQCAFFTGLSARVVRGWRDYAAARRTQRHRNDDHKESMADIRCLLAVRHWHCVAHTTRQWTEKLRHAKRWFLTNALNLVFVAWKGYLHATHVRHMRMREILSRWQHDALQGRVARWRGFVAARHAQRGAIRRANDVHATRLQHKCLCAWLRAVQLNTALKHKLQEMLGTRAKSRLESMVATWRCFVVRKKNVLAKVRTFLDATNANVVSAKFCLWVRHTKLGPQLRRFRFCLGARLFQTVIHAWRRRVRLMRACRTMIAARQGRSVHVMFAAWRDAVVATRCRRHSLEHHIQSQLLTRTLRRTWSEWLCLVARQPRLRRLATLRARVECGTAWRTWCDVVGVVLAKEAHVVAAATRRARATAWGLWRMAFLRQRRKGATRAAVDALVDVLDELPPHTTDALREMVRRWQVVTTAKSFEQWAAASHARRAHRVQSLQALLHWEHGQLERRFHAWHAWAHGRRQRRLGTQHWTHRHEGLAVSRWIAFVVATRESHAMASSAAERYTRTLLRRSVETWAAAATTRVLRRRAGHVLTASSTARLSRRVWYAWNEYRLYRRDRETVKLVTTAYCQRKVLLHALRGWGTVTHALRDARAALQATVLRLEVLLQLSCFRAWRDWLDRTQGRRRIKHVRLLHSSIMNVSTQTILGRRRRHVLRRIVASWFASARRKRTVRQRADSCRRLLQLGHGVHALQVHRQASQRRHVQLEAAGGMNHRHQHRQTWTVYFVWHMWARQKYRTRLATSFAMHRQMVRGVREWHVWACTARRLEATCGHLIRSWKAVSVARAFRALEAFTICQRSVRIGVRRLQGQLLLKVFGHWALRVRARQAHNSKCRHVMCHYLTSVQTKCLTRWRDGTRARRHIRSLSLVHAKWWTHWRLLYNVACAGRVAACRQRWHRWLAHTAHQKQKREWAIVGDHMAVVRAVRRWSSFRHTQVALSHVQAKALQFLSGRLEGRILWRWKRFVAQSHEMQATAVAFASAVSQRQVHICARSWVDGFQAKKAQQMRLATHAAAQQRRAQQEAVRTWHLCAKHQRHALLQSELAWRFRADVVVQRCLLRWFAFVSHQSILRQKCMRVGELIMGNTIRRLFGTWTLWTKHRVCRHAKYRTIVARSALGVYRLVCAGWRVVVANGRARHRATDHAMQHLMRAHLAQWKRHHVLLRVLAMMQHRQDMHVQHVLQLWQAHTTAAQTLRTTYAHVSQRGRHRLQASVFAAWKGRTRLKTTQYYACVRWWHKTTGAALVAWCTQTQRMRTAKLLAARHHGGRLHLDTPTCWHLWRRLYHAHAAHRRRTSSRVLCAWAVVTHVRRRQAQVVAIALGQHRRRMQQRALHAWASHVSTTNATRRQLLVAHHRDLALQRLHRAKVKRTLHAHVHAWVAVVQARKDAGARMQRRRDDRLLHDSVRAWRHWLAKQQLFRRRAHARRRVLLGDAVTDWHARAVQAAQRIHQSAAAAAMARRRVLQRRYSHWSGAVSATRQVRVVVAKRSARHQRDAVDQWLTHMAWTQLTQVAVVAARRRLQRHCLGQWKALCDHARHVHALRRRAWRHRVQGCVRAWATHRETAQRVRARQLAQQGHMTEWRWRQVVLAWHGRTQHRRRLQEAATRRLRQLWRRWHTFVQLSYAVRFHAVVATRRAWLAWRHVRQLTRRLFNHADSRRQRTLAAVFGVWLARTRAKHTSAQATIYARLKRQLAALMTWQRAVLAQQSHNRMRADRALQWRRRRCLARLFEQWTAALASARDHRRVVRRRLVRWQAAQATLRRRRVWRAWHEVKRRRCALRHFVIARELKLRVEAWDAWSDWRRQRQRQAEATERAAAHCAVALQRRVMVRWHVLALASNAM</sequence>
<gene>
    <name evidence="3" type="primary">Aste57867_20884</name>
    <name evidence="2" type="ORF">As57867_020816</name>
    <name evidence="3" type="ORF">ASTE57867_20884</name>
</gene>
<accession>A0A485LGT7</accession>
<evidence type="ECO:0000313" key="4">
    <source>
        <dbReference type="Proteomes" id="UP000332933"/>
    </source>
</evidence>
<reference evidence="3 4" key="1">
    <citation type="submission" date="2019-03" db="EMBL/GenBank/DDBJ databases">
        <authorList>
            <person name="Gaulin E."/>
            <person name="Dumas B."/>
        </authorList>
    </citation>
    <scope>NUCLEOTIDE SEQUENCE [LARGE SCALE GENOMIC DNA]</scope>
    <source>
        <strain evidence="3">CBS 568.67</strain>
    </source>
</reference>
<evidence type="ECO:0000313" key="3">
    <source>
        <dbReference type="EMBL" id="VFT97561.1"/>
    </source>
</evidence>
<feature type="compositionally biased region" description="Basic residues" evidence="1">
    <location>
        <begin position="90"/>
        <end position="106"/>
    </location>
</feature>
<name>A0A485LGT7_9STRA</name>
<protein>
    <submittedName>
        <fullName evidence="3">Aste57867_20884 protein</fullName>
    </submittedName>
</protein>
<feature type="region of interest" description="Disordered" evidence="1">
    <location>
        <begin position="60"/>
        <end position="115"/>
    </location>
</feature>
<dbReference type="Proteomes" id="UP000332933">
    <property type="component" value="Unassembled WGS sequence"/>
</dbReference>
<dbReference type="EMBL" id="VJMH01006931">
    <property type="protein sequence ID" value="KAF0687361.1"/>
    <property type="molecule type" value="Genomic_DNA"/>
</dbReference>
<dbReference type="OrthoDB" id="78833at2759"/>
<proteinExistence type="predicted"/>
<evidence type="ECO:0000313" key="2">
    <source>
        <dbReference type="EMBL" id="KAF0687361.1"/>
    </source>
</evidence>
<feature type="region of interest" description="Disordered" evidence="1">
    <location>
        <begin position="756"/>
        <end position="788"/>
    </location>
</feature>
<organism evidence="3 4">
    <name type="scientific">Aphanomyces stellatus</name>
    <dbReference type="NCBI Taxonomy" id="120398"/>
    <lineage>
        <taxon>Eukaryota</taxon>
        <taxon>Sar</taxon>
        <taxon>Stramenopiles</taxon>
        <taxon>Oomycota</taxon>
        <taxon>Saprolegniomycetes</taxon>
        <taxon>Saprolegniales</taxon>
        <taxon>Verrucalvaceae</taxon>
        <taxon>Aphanomyces</taxon>
    </lineage>
</organism>
<feature type="region of interest" description="Disordered" evidence="1">
    <location>
        <begin position="453"/>
        <end position="490"/>
    </location>
</feature>
<evidence type="ECO:0000256" key="1">
    <source>
        <dbReference type="SAM" id="MobiDB-lite"/>
    </source>
</evidence>
<reference evidence="2" key="2">
    <citation type="submission" date="2019-06" db="EMBL/GenBank/DDBJ databases">
        <title>Genomics analysis of Aphanomyces spp. identifies a new class of oomycete effector associated with host adaptation.</title>
        <authorList>
            <person name="Gaulin E."/>
        </authorList>
    </citation>
    <scope>NUCLEOTIDE SEQUENCE</scope>
    <source>
        <strain evidence="2">CBS 578.67</strain>
    </source>
</reference>